<comment type="cofactor">
    <cofactor evidence="11">
        <name>Mn(2+)</name>
        <dbReference type="ChEBI" id="CHEBI:29035"/>
    </cofactor>
    <text evidence="11">Binds 2 manganese ions per subunit.</text>
</comment>
<feature type="binding site" evidence="11">
    <location>
        <position position="176"/>
    </location>
    <ligand>
        <name>Mn(2+)</name>
        <dbReference type="ChEBI" id="CHEBI:29035"/>
        <label>1</label>
    </ligand>
</feature>
<feature type="binding site" evidence="11">
    <location>
        <position position="79"/>
    </location>
    <ligand>
        <name>Mn(2+)</name>
        <dbReference type="ChEBI" id="CHEBI:29035"/>
        <label>1</label>
    </ligand>
</feature>
<dbReference type="STRING" id="285351.SAMN04488035_1079"/>
<evidence type="ECO:0000256" key="10">
    <source>
        <dbReference type="PIRSR" id="PIRSR601233-2"/>
    </source>
</evidence>
<feature type="binding site" evidence="10">
    <location>
        <begin position="175"/>
        <end position="179"/>
    </location>
    <ligand>
        <name>GMP</name>
        <dbReference type="ChEBI" id="CHEBI:58115"/>
    </ligand>
</feature>
<gene>
    <name evidence="12" type="ORF">SAMN04488035_1079</name>
</gene>
<dbReference type="Pfam" id="PF01139">
    <property type="entry name" value="RtcB"/>
    <property type="match status" value="1"/>
</dbReference>
<keyword evidence="6 10" id="KW-0342">GTP-binding</keyword>
<dbReference type="InterPro" id="IPR001233">
    <property type="entry name" value="RtcB"/>
</dbReference>
<sequence>MMNGMALPVQLSGARADTLMWALEDEVEPQAREQLRNISALPWVHGLRVMPDVHLGKGATVGSVIAMRDAVSPNAVGVDIGCGMVGVRTSLTAADLPDDLGPLRSAIEAAVPVGFHAHDEQVDLARLRPVGEGIDVSRLARTAVAFWDRFGGLHHGVQKLETRARKQMGTLGGGNHFIEVCLDTEDQVWLQLHSGSRNIGKEIAERHVAIAKGLEHNLGLPDRDLAVFLAGTAQMDAYLNDLHWAQEFAARSRATMMTLVVDVVRQHFAGREITFSEAANVHHNYVAHETIDGLDLIVTRKGAIRAGKGDIGLIPGSMGTGSYIVRGLGNDASYQSASHGAGRRMSRNEAKRRFTTADLAAQTAGVECRKDAGVVDEIPGAYKDLDSVIAAQHDLVEVVARLRTILCVKG</sequence>
<dbReference type="PANTHER" id="PTHR43749">
    <property type="entry name" value="RNA-SPLICING LIGASE RTCB"/>
    <property type="match status" value="1"/>
</dbReference>
<evidence type="ECO:0000256" key="8">
    <source>
        <dbReference type="ARBA" id="ARBA00047746"/>
    </source>
</evidence>
<evidence type="ECO:0000256" key="5">
    <source>
        <dbReference type="ARBA" id="ARBA00022800"/>
    </source>
</evidence>
<dbReference type="PANTHER" id="PTHR43749:SF2">
    <property type="entry name" value="RNA-SPLICING LIGASE RTCB"/>
    <property type="match status" value="1"/>
</dbReference>
<dbReference type="GO" id="GO:0006281">
    <property type="term" value="P:DNA repair"/>
    <property type="evidence" value="ECO:0007669"/>
    <property type="project" value="TreeGrafter"/>
</dbReference>
<feature type="binding site" evidence="10">
    <location>
        <position position="322"/>
    </location>
    <ligand>
        <name>GMP</name>
        <dbReference type="ChEBI" id="CHEBI:58115"/>
    </ligand>
</feature>
<dbReference type="GO" id="GO:0030145">
    <property type="term" value="F:manganese ion binding"/>
    <property type="evidence" value="ECO:0007669"/>
    <property type="project" value="TreeGrafter"/>
</dbReference>
<comment type="catalytic activity">
    <reaction evidence="8">
        <text>a 3'-end 3'-phospho-ribonucleotide-RNA + a 5'-end dephospho-ribonucleoside-RNA + GTP = a ribonucleotidyl-ribonucleotide-RNA + GMP + diphosphate</text>
        <dbReference type="Rhea" id="RHEA:68076"/>
        <dbReference type="Rhea" id="RHEA-COMP:10463"/>
        <dbReference type="Rhea" id="RHEA-COMP:13936"/>
        <dbReference type="Rhea" id="RHEA-COMP:17355"/>
        <dbReference type="ChEBI" id="CHEBI:33019"/>
        <dbReference type="ChEBI" id="CHEBI:37565"/>
        <dbReference type="ChEBI" id="CHEBI:58115"/>
        <dbReference type="ChEBI" id="CHEBI:83062"/>
        <dbReference type="ChEBI" id="CHEBI:138284"/>
        <dbReference type="ChEBI" id="CHEBI:173118"/>
        <dbReference type="EC" id="6.5.1.8"/>
    </reaction>
</comment>
<evidence type="ECO:0000313" key="12">
    <source>
        <dbReference type="EMBL" id="SFE99312.1"/>
    </source>
</evidence>
<evidence type="ECO:0000256" key="7">
    <source>
        <dbReference type="ARBA" id="ARBA00023211"/>
    </source>
</evidence>
<keyword evidence="7 11" id="KW-0464">Manganese</keyword>
<evidence type="ECO:0000313" key="13">
    <source>
        <dbReference type="Proteomes" id="UP000198520"/>
    </source>
</evidence>
<feature type="binding site" evidence="11">
    <location>
        <position position="283"/>
    </location>
    <ligand>
        <name>Mn(2+)</name>
        <dbReference type="ChEBI" id="CHEBI:29035"/>
        <label>2</label>
    </ligand>
</feature>
<keyword evidence="4 10" id="KW-0547">Nucleotide-binding</keyword>
<accession>A0A1I2F1T6</accession>
<feature type="binding site" evidence="11">
    <location>
        <position position="193"/>
    </location>
    <ligand>
        <name>Mn(2+)</name>
        <dbReference type="ChEBI" id="CHEBI:29035"/>
        <label>2</label>
    </ligand>
</feature>
<dbReference type="FunFam" id="3.90.1860.10:FF:000003">
    <property type="entry name" value="RNA-splicing ligase RtcB"/>
    <property type="match status" value="1"/>
</dbReference>
<dbReference type="InterPro" id="IPR052915">
    <property type="entry name" value="RtcB-like"/>
</dbReference>
<evidence type="ECO:0000256" key="3">
    <source>
        <dbReference type="ARBA" id="ARBA00022723"/>
    </source>
</evidence>
<dbReference type="GO" id="GO:0170057">
    <property type="term" value="F:RNA ligase (GTP) activity"/>
    <property type="evidence" value="ECO:0007669"/>
    <property type="project" value="UniProtKB-EC"/>
</dbReference>
<evidence type="ECO:0000256" key="6">
    <source>
        <dbReference type="ARBA" id="ARBA00023134"/>
    </source>
</evidence>
<protein>
    <recommendedName>
        <fullName evidence="1">3'-phosphate/5'-hydroxy nucleic acid ligase</fullName>
        <ecNumber evidence="1">6.5.1.8</ecNumber>
    </recommendedName>
</protein>
<evidence type="ECO:0000256" key="1">
    <source>
        <dbReference type="ARBA" id="ARBA00012726"/>
    </source>
</evidence>
<feature type="binding site" evidence="10">
    <location>
        <begin position="315"/>
        <end position="318"/>
    </location>
    <ligand>
        <name>GMP</name>
        <dbReference type="ChEBI" id="CHEBI:58115"/>
    </ligand>
</feature>
<dbReference type="Gene3D" id="3.90.1860.10">
    <property type="entry name" value="tRNA-splicing ligase RtcB"/>
    <property type="match status" value="1"/>
</dbReference>
<dbReference type="GO" id="GO:0005525">
    <property type="term" value="F:GTP binding"/>
    <property type="evidence" value="ECO:0007669"/>
    <property type="project" value="UniProtKB-KW"/>
</dbReference>
<reference evidence="13" key="1">
    <citation type="submission" date="2016-10" db="EMBL/GenBank/DDBJ databases">
        <authorList>
            <person name="Varghese N."/>
            <person name="Submissions S."/>
        </authorList>
    </citation>
    <scope>NUCLEOTIDE SEQUENCE [LARGE SCALE GENOMIC DNA]</scope>
    <source>
        <strain evidence="13">DSM 19083</strain>
    </source>
</reference>
<dbReference type="EC" id="6.5.1.8" evidence="1"/>
<dbReference type="GO" id="GO:0042245">
    <property type="term" value="P:RNA repair"/>
    <property type="evidence" value="ECO:0007669"/>
    <property type="project" value="UniProtKB-KW"/>
</dbReference>
<dbReference type="GO" id="GO:0003909">
    <property type="term" value="F:DNA ligase activity"/>
    <property type="evidence" value="ECO:0007669"/>
    <property type="project" value="TreeGrafter"/>
</dbReference>
<keyword evidence="5" id="KW-0692">RNA repair</keyword>
<feature type="binding site" evidence="10">
    <location>
        <begin position="339"/>
        <end position="342"/>
    </location>
    <ligand>
        <name>GMP</name>
        <dbReference type="ChEBI" id="CHEBI:58115"/>
    </ligand>
</feature>
<organism evidence="12 13">
    <name type="scientific">Flavimobilis marinus</name>
    <dbReference type="NCBI Taxonomy" id="285351"/>
    <lineage>
        <taxon>Bacteria</taxon>
        <taxon>Bacillati</taxon>
        <taxon>Actinomycetota</taxon>
        <taxon>Actinomycetes</taxon>
        <taxon>Micrococcales</taxon>
        <taxon>Jonesiaceae</taxon>
        <taxon>Flavimobilis</taxon>
    </lineage>
</organism>
<evidence type="ECO:0000256" key="9">
    <source>
        <dbReference type="PIRSR" id="PIRSR601233-1"/>
    </source>
</evidence>
<proteinExistence type="predicted"/>
<dbReference type="InterPro" id="IPR036025">
    <property type="entry name" value="RtcB-like_sf"/>
</dbReference>
<feature type="binding site" evidence="10">
    <location>
        <begin position="283"/>
        <end position="284"/>
    </location>
    <ligand>
        <name>GMP</name>
        <dbReference type="ChEBI" id="CHEBI:58115"/>
    </ligand>
</feature>
<dbReference type="SUPFAM" id="SSF103365">
    <property type="entry name" value="Hypothetical protein PH1602"/>
    <property type="match status" value="1"/>
</dbReference>
<evidence type="ECO:0000256" key="4">
    <source>
        <dbReference type="ARBA" id="ARBA00022741"/>
    </source>
</evidence>
<feature type="active site" description="GMP-histidine intermediate" evidence="9">
    <location>
        <position position="339"/>
    </location>
</feature>
<evidence type="ECO:0000256" key="11">
    <source>
        <dbReference type="PIRSR" id="PIRSR601233-3"/>
    </source>
</evidence>
<dbReference type="AlphaFoldDB" id="A0A1I2F1T6"/>
<keyword evidence="2 12" id="KW-0436">Ligase</keyword>
<dbReference type="Proteomes" id="UP000198520">
    <property type="component" value="Unassembled WGS sequence"/>
</dbReference>
<keyword evidence="13" id="KW-1185">Reference proteome</keyword>
<name>A0A1I2F1T6_9MICO</name>
<keyword evidence="3 11" id="KW-0479">Metal-binding</keyword>
<dbReference type="GO" id="GO:0006396">
    <property type="term" value="P:RNA processing"/>
    <property type="evidence" value="ECO:0007669"/>
    <property type="project" value="InterPro"/>
</dbReference>
<evidence type="ECO:0000256" key="2">
    <source>
        <dbReference type="ARBA" id="ARBA00022598"/>
    </source>
</evidence>
<dbReference type="EMBL" id="FONZ01000002">
    <property type="protein sequence ID" value="SFE99312.1"/>
    <property type="molecule type" value="Genomic_DNA"/>
</dbReference>
<feature type="binding site" evidence="10">
    <location>
        <position position="409"/>
    </location>
    <ligand>
        <name>GMP</name>
        <dbReference type="ChEBI" id="CHEBI:58115"/>
    </ligand>
</feature>